<dbReference type="Proteomes" id="UP001141950">
    <property type="component" value="Unassembled WGS sequence"/>
</dbReference>
<evidence type="ECO:0000313" key="9">
    <source>
        <dbReference type="EMBL" id="MCR2807403.1"/>
    </source>
</evidence>
<dbReference type="RefSeq" id="WP_257451851.1">
    <property type="nucleotide sequence ID" value="NZ_JANIPJ010000026.1"/>
</dbReference>
<feature type="transmembrane region" description="Helical" evidence="7">
    <location>
        <begin position="271"/>
        <end position="295"/>
    </location>
</feature>
<feature type="transmembrane region" description="Helical" evidence="7">
    <location>
        <begin position="80"/>
        <end position="99"/>
    </location>
</feature>
<evidence type="ECO:0000256" key="1">
    <source>
        <dbReference type="ARBA" id="ARBA00004141"/>
    </source>
</evidence>
<evidence type="ECO:0000259" key="8">
    <source>
        <dbReference type="Pfam" id="PF02397"/>
    </source>
</evidence>
<name>A0A9X2MSM6_9BACL</name>
<feature type="transmembrane region" description="Helical" evidence="7">
    <location>
        <begin position="105"/>
        <end position="126"/>
    </location>
</feature>
<dbReference type="InterPro" id="IPR003362">
    <property type="entry name" value="Bact_transf"/>
</dbReference>
<dbReference type="PANTHER" id="PTHR30576">
    <property type="entry name" value="COLANIC BIOSYNTHESIS UDP-GLUCOSE LIPID CARRIER TRANSFERASE"/>
    <property type="match status" value="1"/>
</dbReference>
<evidence type="ECO:0000256" key="2">
    <source>
        <dbReference type="ARBA" id="ARBA00006464"/>
    </source>
</evidence>
<proteinExistence type="inferred from homology"/>
<feature type="transmembrane region" description="Helical" evidence="7">
    <location>
        <begin position="38"/>
        <end position="59"/>
    </location>
</feature>
<dbReference type="Pfam" id="PF02397">
    <property type="entry name" value="Bac_transf"/>
    <property type="match status" value="1"/>
</dbReference>
<keyword evidence="10" id="KW-1185">Reference proteome</keyword>
<keyword evidence="3 9" id="KW-0808">Transferase</keyword>
<dbReference type="AlphaFoldDB" id="A0A9X2MSM6"/>
<sequence length="465" mass="53311">MHRSNLLASVNLRQFFIDVSALVLSFIVSYAFAGQFSALMAIGEYVWILYIFATVWLFSMHVQRMYDSTTFTYSDRIVRSVIFSSIASVILLGALFFFIKETHISRLLIGIYVCLSTVLLSAVRFINIKLTKKYGTQNRPRVVIVSTPALSKKLRRFLAKTNVQLDVIGYVQAYTEKRLKSGYHLGYLSELEDIVKNEVIDEVIFALPRNYVGKIEPYILKCEQMGITVRMVIDFYNLQISRTHLSSIGTFPVLTFHSVTINRVNLLIKRLIDIVGAVVGLIIAGVLSILIIPLIKLESKGPAVFSQVRVGLNGRRFKIYKFRSMYADAEERKKKLMEQNQISGGFMFKMKEDPRITKVGHILRKTSLDELPQFINVLLGDMSLVGTRPPTIDEVDRYESYHRRRLSFKPGLTGMWQVSGRSNITDFEEVVKLDTSYIDQWSLWLDVKIIFRTIRMVIHHKSGAM</sequence>
<dbReference type="Pfam" id="PF13727">
    <property type="entry name" value="CoA_binding_3"/>
    <property type="match status" value="1"/>
</dbReference>
<dbReference type="GO" id="GO:0016020">
    <property type="term" value="C:membrane"/>
    <property type="evidence" value="ECO:0007669"/>
    <property type="project" value="UniProtKB-SubCell"/>
</dbReference>
<organism evidence="9 10">
    <name type="scientific">Paenibacillus soyae</name>
    <dbReference type="NCBI Taxonomy" id="2969249"/>
    <lineage>
        <taxon>Bacteria</taxon>
        <taxon>Bacillati</taxon>
        <taxon>Bacillota</taxon>
        <taxon>Bacilli</taxon>
        <taxon>Bacillales</taxon>
        <taxon>Paenibacillaceae</taxon>
        <taxon>Paenibacillus</taxon>
    </lineage>
</organism>
<feature type="transmembrane region" description="Helical" evidence="7">
    <location>
        <begin position="12"/>
        <end position="32"/>
    </location>
</feature>
<dbReference type="GO" id="GO:0016780">
    <property type="term" value="F:phosphotransferase activity, for other substituted phosphate groups"/>
    <property type="evidence" value="ECO:0007669"/>
    <property type="project" value="TreeGrafter"/>
</dbReference>
<comment type="subcellular location">
    <subcellularLocation>
        <location evidence="1">Membrane</location>
        <topology evidence="1">Multi-pass membrane protein</topology>
    </subcellularLocation>
</comment>
<dbReference type="Gene3D" id="3.40.50.720">
    <property type="entry name" value="NAD(P)-binding Rossmann-like Domain"/>
    <property type="match status" value="1"/>
</dbReference>
<comment type="caution">
    <text evidence="9">The sequence shown here is derived from an EMBL/GenBank/DDBJ whole genome shotgun (WGS) entry which is preliminary data.</text>
</comment>
<evidence type="ECO:0000256" key="4">
    <source>
        <dbReference type="ARBA" id="ARBA00022692"/>
    </source>
</evidence>
<evidence type="ECO:0000256" key="6">
    <source>
        <dbReference type="ARBA" id="ARBA00023136"/>
    </source>
</evidence>
<dbReference type="EMBL" id="JANIPJ010000026">
    <property type="protein sequence ID" value="MCR2807403.1"/>
    <property type="molecule type" value="Genomic_DNA"/>
</dbReference>
<reference evidence="9" key="1">
    <citation type="submission" date="2022-08" db="EMBL/GenBank/DDBJ databases">
        <title>The genomic sequence of strain Paenibacillus sp. SCIV0701.</title>
        <authorList>
            <person name="Zhao H."/>
        </authorList>
    </citation>
    <scope>NUCLEOTIDE SEQUENCE</scope>
    <source>
        <strain evidence="9">SCIV0701</strain>
    </source>
</reference>
<dbReference type="PANTHER" id="PTHR30576:SF10">
    <property type="entry name" value="SLL5057 PROTEIN"/>
    <property type="match status" value="1"/>
</dbReference>
<accession>A0A9X2MSM6</accession>
<keyword evidence="4 7" id="KW-0812">Transmembrane</keyword>
<keyword evidence="5 7" id="KW-1133">Transmembrane helix</keyword>
<gene>
    <name evidence="9" type="ORF">NQZ67_26300</name>
</gene>
<protein>
    <submittedName>
        <fullName evidence="9">Sugar transferase</fullName>
    </submittedName>
</protein>
<keyword evidence="6 7" id="KW-0472">Membrane</keyword>
<comment type="similarity">
    <text evidence="2">Belongs to the bacterial sugar transferase family.</text>
</comment>
<evidence type="ECO:0000256" key="3">
    <source>
        <dbReference type="ARBA" id="ARBA00022679"/>
    </source>
</evidence>
<dbReference type="InterPro" id="IPR017475">
    <property type="entry name" value="EPS_sugar_tfrase"/>
</dbReference>
<evidence type="ECO:0000256" key="7">
    <source>
        <dbReference type="SAM" id="Phobius"/>
    </source>
</evidence>
<evidence type="ECO:0000256" key="5">
    <source>
        <dbReference type="ARBA" id="ARBA00022989"/>
    </source>
</evidence>
<feature type="domain" description="Bacterial sugar transferase" evidence="8">
    <location>
        <begin position="269"/>
        <end position="458"/>
    </location>
</feature>
<evidence type="ECO:0000313" key="10">
    <source>
        <dbReference type="Proteomes" id="UP001141950"/>
    </source>
</evidence>
<dbReference type="NCBIfam" id="TIGR03025">
    <property type="entry name" value="EPS_sugtrans"/>
    <property type="match status" value="1"/>
</dbReference>